<dbReference type="InterPro" id="IPR012677">
    <property type="entry name" value="Nucleotide-bd_a/b_plait_sf"/>
</dbReference>
<proteinExistence type="predicted"/>
<dbReference type="Proteomes" id="UP001234989">
    <property type="component" value="Chromosome 3"/>
</dbReference>
<evidence type="ECO:0000256" key="1">
    <source>
        <dbReference type="PROSITE-ProRule" id="PRU00176"/>
    </source>
</evidence>
<evidence type="ECO:0000313" key="5">
    <source>
        <dbReference type="Proteomes" id="UP001234989"/>
    </source>
</evidence>
<dbReference type="InterPro" id="IPR035979">
    <property type="entry name" value="RBD_domain_sf"/>
</dbReference>
<dbReference type="InterPro" id="IPR001623">
    <property type="entry name" value="DnaJ_domain"/>
</dbReference>
<keyword evidence="1" id="KW-0694">RNA-binding</keyword>
<dbReference type="GO" id="GO:0003723">
    <property type="term" value="F:RNA binding"/>
    <property type="evidence" value="ECO:0007669"/>
    <property type="project" value="UniProtKB-UniRule"/>
</dbReference>
<dbReference type="EMBL" id="CP133614">
    <property type="protein sequence ID" value="WMV21446.1"/>
    <property type="molecule type" value="Genomic_DNA"/>
</dbReference>
<evidence type="ECO:0000259" key="2">
    <source>
        <dbReference type="PROSITE" id="PS50076"/>
    </source>
</evidence>
<reference evidence="4" key="1">
    <citation type="submission" date="2023-08" db="EMBL/GenBank/DDBJ databases">
        <title>A de novo genome assembly of Solanum verrucosum Schlechtendal, a Mexican diploid species geographically isolated from the other diploid A-genome species in potato relatives.</title>
        <authorList>
            <person name="Hosaka K."/>
        </authorList>
    </citation>
    <scope>NUCLEOTIDE SEQUENCE</scope>
    <source>
        <tissue evidence="4">Young leaves</tissue>
    </source>
</reference>
<evidence type="ECO:0000313" key="4">
    <source>
        <dbReference type="EMBL" id="WMV21446.1"/>
    </source>
</evidence>
<dbReference type="PANTHER" id="PTHR45098:SF3">
    <property type="entry name" value="J DOMAIN-CONTAINING PROTEIN"/>
    <property type="match status" value="1"/>
</dbReference>
<dbReference type="PROSITE" id="PS50076">
    <property type="entry name" value="DNAJ_2"/>
    <property type="match status" value="1"/>
</dbReference>
<dbReference type="InterPro" id="IPR018253">
    <property type="entry name" value="DnaJ_domain_CS"/>
</dbReference>
<dbReference type="PRINTS" id="PR00625">
    <property type="entry name" value="JDOMAIN"/>
</dbReference>
<gene>
    <name evidence="4" type="ORF">MTR67_014831</name>
</gene>
<dbReference type="SUPFAM" id="SSF54928">
    <property type="entry name" value="RNA-binding domain, RBD"/>
    <property type="match status" value="1"/>
</dbReference>
<feature type="domain" description="J" evidence="2">
    <location>
        <begin position="136"/>
        <end position="207"/>
    </location>
</feature>
<dbReference type="Pfam" id="PF00076">
    <property type="entry name" value="RRM_1"/>
    <property type="match status" value="1"/>
</dbReference>
<dbReference type="InterPro" id="IPR036869">
    <property type="entry name" value="J_dom_sf"/>
</dbReference>
<evidence type="ECO:0008006" key="6">
    <source>
        <dbReference type="Google" id="ProtNLM"/>
    </source>
</evidence>
<dbReference type="PROSITE" id="PS50102">
    <property type="entry name" value="RRM"/>
    <property type="match status" value="1"/>
</dbReference>
<evidence type="ECO:0000259" key="3">
    <source>
        <dbReference type="PROSITE" id="PS50102"/>
    </source>
</evidence>
<dbReference type="AlphaFoldDB" id="A0AAF0QIW5"/>
<dbReference type="Pfam" id="PF00226">
    <property type="entry name" value="DnaJ"/>
    <property type="match status" value="1"/>
</dbReference>
<feature type="domain" description="RRM" evidence="3">
    <location>
        <begin position="276"/>
        <end position="363"/>
    </location>
</feature>
<protein>
    <recommendedName>
        <fullName evidence="6">J domain-containing protein</fullName>
    </recommendedName>
</protein>
<dbReference type="InterPro" id="IPR000504">
    <property type="entry name" value="RRM_dom"/>
</dbReference>
<dbReference type="SUPFAM" id="SSF46565">
    <property type="entry name" value="Chaperone J-domain"/>
    <property type="match status" value="1"/>
</dbReference>
<dbReference type="SMART" id="SM00271">
    <property type="entry name" value="DnaJ"/>
    <property type="match status" value="1"/>
</dbReference>
<sequence>MESFFLTEAFPHNYYTSTTITSPHLLLCSHSSLSSFFLFFISNFEILEVFIEMLLNTEVVGLILCYNFRNMFGEGSSGNGLFPASLERNRFQYNVTALPQLQLFGDGHMWRAPFLCGCSVPRCLKHADSSMDIEVDHYGALDLPSGEEGAKLSEIDISKAYRKRALELHPDKKPDDPINAHFNFQKLKASYDILKDEKKRRLFDDVLRMKREMQQQQQDSKCSKMRSEHIFVPDINLARLEEEEQIAIKLLGEIARIHEILLSKKESSDMCVDKEKVLKVSWGKSGEDYTCQKLKELFSNFGEVEHVIMSSNNKRYALVEMLSKDDAAKAVSSSVLHNLLIVPLQPPMPPFSKDAEGSNNTNL</sequence>
<dbReference type="Gene3D" id="3.30.70.330">
    <property type="match status" value="1"/>
</dbReference>
<dbReference type="CDD" id="cd06257">
    <property type="entry name" value="DnaJ"/>
    <property type="match status" value="1"/>
</dbReference>
<keyword evidence="5" id="KW-1185">Reference proteome</keyword>
<name>A0AAF0QIW5_SOLVR</name>
<organism evidence="4 5">
    <name type="scientific">Solanum verrucosum</name>
    <dbReference type="NCBI Taxonomy" id="315347"/>
    <lineage>
        <taxon>Eukaryota</taxon>
        <taxon>Viridiplantae</taxon>
        <taxon>Streptophyta</taxon>
        <taxon>Embryophyta</taxon>
        <taxon>Tracheophyta</taxon>
        <taxon>Spermatophyta</taxon>
        <taxon>Magnoliopsida</taxon>
        <taxon>eudicotyledons</taxon>
        <taxon>Gunneridae</taxon>
        <taxon>Pentapetalae</taxon>
        <taxon>asterids</taxon>
        <taxon>lamiids</taxon>
        <taxon>Solanales</taxon>
        <taxon>Solanaceae</taxon>
        <taxon>Solanoideae</taxon>
        <taxon>Solaneae</taxon>
        <taxon>Solanum</taxon>
    </lineage>
</organism>
<accession>A0AAF0QIW5</accession>
<dbReference type="Gene3D" id="1.10.287.110">
    <property type="entry name" value="DnaJ domain"/>
    <property type="match status" value="1"/>
</dbReference>
<dbReference type="PROSITE" id="PS00636">
    <property type="entry name" value="DNAJ_1"/>
    <property type="match status" value="1"/>
</dbReference>
<dbReference type="PANTHER" id="PTHR45098">
    <property type="entry name" value="DNAJ DOMAIN CONTAINING PROTEIN, EXPRESSED"/>
    <property type="match status" value="1"/>
</dbReference>